<dbReference type="FunFam" id="3.30.160.60:FF:000446">
    <property type="entry name" value="Zinc finger protein"/>
    <property type="match status" value="1"/>
</dbReference>
<keyword evidence="2 4" id="KW-0863">Zinc-finger</keyword>
<evidence type="ECO:0000256" key="2">
    <source>
        <dbReference type="ARBA" id="ARBA00022771"/>
    </source>
</evidence>
<dbReference type="SMART" id="SM00355">
    <property type="entry name" value="ZnF_C2H2"/>
    <property type="match status" value="2"/>
</dbReference>
<dbReference type="InterPro" id="IPR036236">
    <property type="entry name" value="Znf_C2H2_sf"/>
</dbReference>
<evidence type="ECO:0000259" key="5">
    <source>
        <dbReference type="PROSITE" id="PS50157"/>
    </source>
</evidence>
<dbReference type="PROSITE" id="PS50157">
    <property type="entry name" value="ZINC_FINGER_C2H2_2"/>
    <property type="match status" value="1"/>
</dbReference>
<dbReference type="Proteomes" id="UP001151699">
    <property type="component" value="Chromosome A"/>
</dbReference>
<dbReference type="GO" id="GO:0005634">
    <property type="term" value="C:nucleus"/>
    <property type="evidence" value="ECO:0007669"/>
    <property type="project" value="UniProtKB-ARBA"/>
</dbReference>
<keyword evidence="3" id="KW-0862">Zinc</keyword>
<name>A0A9Q0S9A3_9DIPT</name>
<proteinExistence type="predicted"/>
<evidence type="ECO:0000256" key="3">
    <source>
        <dbReference type="ARBA" id="ARBA00022833"/>
    </source>
</evidence>
<dbReference type="GO" id="GO:0008270">
    <property type="term" value="F:zinc ion binding"/>
    <property type="evidence" value="ECO:0007669"/>
    <property type="project" value="UniProtKB-KW"/>
</dbReference>
<reference evidence="6" key="1">
    <citation type="submission" date="2022-07" db="EMBL/GenBank/DDBJ databases">
        <authorList>
            <person name="Trinca V."/>
            <person name="Uliana J.V.C."/>
            <person name="Torres T.T."/>
            <person name="Ward R.J."/>
            <person name="Monesi N."/>
        </authorList>
    </citation>
    <scope>NUCLEOTIDE SEQUENCE</scope>
    <source>
        <strain evidence="6">HSMRA1968</strain>
        <tissue evidence="6">Whole embryos</tissue>
    </source>
</reference>
<organism evidence="6 7">
    <name type="scientific">Pseudolycoriella hygida</name>
    <dbReference type="NCBI Taxonomy" id="35572"/>
    <lineage>
        <taxon>Eukaryota</taxon>
        <taxon>Metazoa</taxon>
        <taxon>Ecdysozoa</taxon>
        <taxon>Arthropoda</taxon>
        <taxon>Hexapoda</taxon>
        <taxon>Insecta</taxon>
        <taxon>Pterygota</taxon>
        <taxon>Neoptera</taxon>
        <taxon>Endopterygota</taxon>
        <taxon>Diptera</taxon>
        <taxon>Nematocera</taxon>
        <taxon>Sciaroidea</taxon>
        <taxon>Sciaridae</taxon>
        <taxon>Pseudolycoriella</taxon>
    </lineage>
</organism>
<comment type="caution">
    <text evidence="6">The sequence shown here is derived from an EMBL/GenBank/DDBJ whole genome shotgun (WGS) entry which is preliminary data.</text>
</comment>
<dbReference type="SUPFAM" id="SSF57667">
    <property type="entry name" value="beta-beta-alpha zinc fingers"/>
    <property type="match status" value="1"/>
</dbReference>
<keyword evidence="7" id="KW-1185">Reference proteome</keyword>
<gene>
    <name evidence="6" type="primary">ZNF398</name>
    <name evidence="6" type="ORF">Bhyg_03190</name>
</gene>
<dbReference type="Gene3D" id="3.30.160.60">
    <property type="entry name" value="Classic Zinc Finger"/>
    <property type="match status" value="1"/>
</dbReference>
<dbReference type="AlphaFoldDB" id="A0A9Q0S9A3"/>
<dbReference type="EMBL" id="WJQU01000001">
    <property type="protein sequence ID" value="KAJ6647965.1"/>
    <property type="molecule type" value="Genomic_DNA"/>
</dbReference>
<evidence type="ECO:0000256" key="1">
    <source>
        <dbReference type="ARBA" id="ARBA00022723"/>
    </source>
</evidence>
<evidence type="ECO:0000313" key="6">
    <source>
        <dbReference type="EMBL" id="KAJ6647965.1"/>
    </source>
</evidence>
<sequence length="114" mass="13480">MSFKCGQCNIEFDYQYQYFHSTIVKNELSHYTNKKTKKTCCRLTFFNFLGFRRDVCAEKFRSKVILLSHQKNVHNGSGMFPCNECSKIHSKKRYLKAHMRSHGSNSKVVEEKKI</sequence>
<protein>
    <submittedName>
        <fullName evidence="6">Zinc finger protein</fullName>
    </submittedName>
</protein>
<accession>A0A9Q0S9A3</accession>
<evidence type="ECO:0000313" key="7">
    <source>
        <dbReference type="Proteomes" id="UP001151699"/>
    </source>
</evidence>
<dbReference type="InterPro" id="IPR013087">
    <property type="entry name" value="Znf_C2H2_type"/>
</dbReference>
<keyword evidence="1" id="KW-0479">Metal-binding</keyword>
<feature type="domain" description="C2H2-type" evidence="5">
    <location>
        <begin position="80"/>
        <end position="107"/>
    </location>
</feature>
<evidence type="ECO:0000256" key="4">
    <source>
        <dbReference type="PROSITE-ProRule" id="PRU00042"/>
    </source>
</evidence>